<dbReference type="AlphaFoldDB" id="A0A934PT53"/>
<comment type="caution">
    <text evidence="1">The sequence shown here is derived from an EMBL/GenBank/DDBJ whole genome shotgun (WGS) entry which is preliminary data.</text>
</comment>
<reference evidence="1" key="1">
    <citation type="submission" date="2020-12" db="EMBL/GenBank/DDBJ databases">
        <title>Bacterial novel species Mucilaginibacter sp. SD-g isolated from soil.</title>
        <authorList>
            <person name="Jung H.-Y."/>
        </authorList>
    </citation>
    <scope>NUCLEOTIDE SEQUENCE</scope>
    <source>
        <strain evidence="1">SD-g</strain>
    </source>
</reference>
<dbReference type="EMBL" id="JAEHFW010000001">
    <property type="protein sequence ID" value="MBK0378575.1"/>
    <property type="molecule type" value="Genomic_DNA"/>
</dbReference>
<keyword evidence="2" id="KW-1185">Reference proteome</keyword>
<dbReference type="RefSeq" id="WP_200064553.1">
    <property type="nucleotide sequence ID" value="NZ_JAEHFW010000001.1"/>
</dbReference>
<evidence type="ECO:0000313" key="1">
    <source>
        <dbReference type="EMBL" id="MBK0378575.1"/>
    </source>
</evidence>
<name>A0A934PT53_9SPHI</name>
<sequence>MSVEDPGFECGPNHNPPFSAKKLQISHLLNFRTPEVNHHPEVFSKVFRKPALERVGEGIIYEKTP</sequence>
<proteinExistence type="predicted"/>
<evidence type="ECO:0000313" key="2">
    <source>
        <dbReference type="Proteomes" id="UP000613193"/>
    </source>
</evidence>
<accession>A0A934PT53</accession>
<organism evidence="1 2">
    <name type="scientific">Mucilaginibacter segetis</name>
    <dbReference type="NCBI Taxonomy" id="2793071"/>
    <lineage>
        <taxon>Bacteria</taxon>
        <taxon>Pseudomonadati</taxon>
        <taxon>Bacteroidota</taxon>
        <taxon>Sphingobacteriia</taxon>
        <taxon>Sphingobacteriales</taxon>
        <taxon>Sphingobacteriaceae</taxon>
        <taxon>Mucilaginibacter</taxon>
    </lineage>
</organism>
<protein>
    <submittedName>
        <fullName evidence="1">Uncharacterized protein</fullName>
    </submittedName>
</protein>
<gene>
    <name evidence="1" type="ORF">I5M19_04605</name>
</gene>
<dbReference type="Proteomes" id="UP000613193">
    <property type="component" value="Unassembled WGS sequence"/>
</dbReference>